<name>A0A9D1QDW4_9BACT</name>
<feature type="compositionally biased region" description="Polar residues" evidence="1">
    <location>
        <begin position="200"/>
        <end position="224"/>
    </location>
</feature>
<gene>
    <name evidence="2" type="ORF">H9888_04775</name>
</gene>
<sequence length="330" mass="36900">MQLISPEEVLGIAFAPDDSIKPENIRLARIEIAQIRYIRPAFGQEMYRNMILEKYNSFVSGYIKPALAHFIRYELIGELVVRASDQGVLKPSVEEVDSNASATKNDLQNRTDSSKEEHNQLEVEEKTTIQNKLENTSKNITDKSTKQESKLHEQTVTETQNLTQNDRKTDQNTILEQLNTTSSESMTEESRVIQDDLSKDTTTNTSDSGETAVQSTQNDTSDTTLKVDASDESSVNSSAEQNHVISKDLSSETSLQSQNNSSSSTARKNLQAASSDEWKLLAKQALRDARMFLRYAIEHVEQNREDFPDYAPVAALGTDAPRRCIGGMIL</sequence>
<feature type="compositionally biased region" description="Basic and acidic residues" evidence="1">
    <location>
        <begin position="140"/>
        <end position="155"/>
    </location>
</feature>
<dbReference type="AlphaFoldDB" id="A0A9D1QDW4"/>
<feature type="compositionally biased region" description="Low complexity" evidence="1">
    <location>
        <begin position="251"/>
        <end position="265"/>
    </location>
</feature>
<feature type="compositionally biased region" description="Basic and acidic residues" evidence="1">
    <location>
        <begin position="188"/>
        <end position="199"/>
    </location>
</feature>
<organism evidence="2 3">
    <name type="scientific">Candidatus Rikenella faecigallinarum</name>
    <dbReference type="NCBI Taxonomy" id="2838745"/>
    <lineage>
        <taxon>Bacteria</taxon>
        <taxon>Pseudomonadati</taxon>
        <taxon>Bacteroidota</taxon>
        <taxon>Bacteroidia</taxon>
        <taxon>Bacteroidales</taxon>
        <taxon>Rikenellaceae</taxon>
        <taxon>Rikenella</taxon>
    </lineage>
</organism>
<dbReference type="EMBL" id="DXHL01000021">
    <property type="protein sequence ID" value="HIW10799.1"/>
    <property type="molecule type" value="Genomic_DNA"/>
</dbReference>
<feature type="compositionally biased region" description="Polar residues" evidence="1">
    <location>
        <begin position="128"/>
        <end position="139"/>
    </location>
</feature>
<accession>A0A9D1QDW4</accession>
<reference evidence="2" key="2">
    <citation type="submission" date="2021-04" db="EMBL/GenBank/DDBJ databases">
        <authorList>
            <person name="Gilroy R."/>
        </authorList>
    </citation>
    <scope>NUCLEOTIDE SEQUENCE</scope>
    <source>
        <strain evidence="2">ChiBcec15-1070</strain>
    </source>
</reference>
<dbReference type="Pfam" id="PF20459">
    <property type="entry name" value="DUF6712"/>
    <property type="match status" value="2"/>
</dbReference>
<protein>
    <submittedName>
        <fullName evidence="2">Uncharacterized protein</fullName>
    </submittedName>
</protein>
<evidence type="ECO:0000313" key="2">
    <source>
        <dbReference type="EMBL" id="HIW10799.1"/>
    </source>
</evidence>
<feature type="compositionally biased region" description="Basic and acidic residues" evidence="1">
    <location>
        <begin position="107"/>
        <end position="127"/>
    </location>
</feature>
<feature type="compositionally biased region" description="Polar residues" evidence="1">
    <location>
        <begin position="232"/>
        <end position="244"/>
    </location>
</feature>
<evidence type="ECO:0000256" key="1">
    <source>
        <dbReference type="SAM" id="MobiDB-lite"/>
    </source>
</evidence>
<feature type="region of interest" description="Disordered" evidence="1">
    <location>
        <begin position="92"/>
        <end position="269"/>
    </location>
</feature>
<evidence type="ECO:0000313" key="3">
    <source>
        <dbReference type="Proteomes" id="UP000823926"/>
    </source>
</evidence>
<dbReference type="InterPro" id="IPR046558">
    <property type="entry name" value="DUF6712"/>
</dbReference>
<reference evidence="2" key="1">
    <citation type="journal article" date="2021" name="PeerJ">
        <title>Extensive microbial diversity within the chicken gut microbiome revealed by metagenomics and culture.</title>
        <authorList>
            <person name="Gilroy R."/>
            <person name="Ravi A."/>
            <person name="Getino M."/>
            <person name="Pursley I."/>
            <person name="Horton D.L."/>
            <person name="Alikhan N.F."/>
            <person name="Baker D."/>
            <person name="Gharbi K."/>
            <person name="Hall N."/>
            <person name="Watson M."/>
            <person name="Adriaenssens E.M."/>
            <person name="Foster-Nyarko E."/>
            <person name="Jarju S."/>
            <person name="Secka A."/>
            <person name="Antonio M."/>
            <person name="Oren A."/>
            <person name="Chaudhuri R.R."/>
            <person name="La Ragione R."/>
            <person name="Hildebrand F."/>
            <person name="Pallen M.J."/>
        </authorList>
    </citation>
    <scope>NUCLEOTIDE SEQUENCE</scope>
    <source>
        <strain evidence="2">ChiBcec15-1070</strain>
    </source>
</reference>
<comment type="caution">
    <text evidence="2">The sequence shown here is derived from an EMBL/GenBank/DDBJ whole genome shotgun (WGS) entry which is preliminary data.</text>
</comment>
<proteinExistence type="predicted"/>
<dbReference type="Proteomes" id="UP000823926">
    <property type="component" value="Unassembled WGS sequence"/>
</dbReference>